<gene>
    <name evidence="1" type="ORF">BV22DRAFT_1131334</name>
</gene>
<protein>
    <submittedName>
        <fullName evidence="1">Uncharacterized protein</fullName>
    </submittedName>
</protein>
<dbReference type="EMBL" id="MU266480">
    <property type="protein sequence ID" value="KAH7922576.1"/>
    <property type="molecule type" value="Genomic_DNA"/>
</dbReference>
<reference evidence="1" key="1">
    <citation type="journal article" date="2021" name="New Phytol.">
        <title>Evolutionary innovations through gain and loss of genes in the ectomycorrhizal Boletales.</title>
        <authorList>
            <person name="Wu G."/>
            <person name="Miyauchi S."/>
            <person name="Morin E."/>
            <person name="Kuo A."/>
            <person name="Drula E."/>
            <person name="Varga T."/>
            <person name="Kohler A."/>
            <person name="Feng B."/>
            <person name="Cao Y."/>
            <person name="Lipzen A."/>
            <person name="Daum C."/>
            <person name="Hundley H."/>
            <person name="Pangilinan J."/>
            <person name="Johnson J."/>
            <person name="Barry K."/>
            <person name="LaButti K."/>
            <person name="Ng V."/>
            <person name="Ahrendt S."/>
            <person name="Min B."/>
            <person name="Choi I.G."/>
            <person name="Park H."/>
            <person name="Plett J.M."/>
            <person name="Magnuson J."/>
            <person name="Spatafora J.W."/>
            <person name="Nagy L.G."/>
            <person name="Henrissat B."/>
            <person name="Grigoriev I.V."/>
            <person name="Yang Z.L."/>
            <person name="Xu J."/>
            <person name="Martin F.M."/>
        </authorList>
    </citation>
    <scope>NUCLEOTIDE SEQUENCE</scope>
    <source>
        <strain evidence="1">KUC20120723A-06</strain>
    </source>
</reference>
<name>A0ACB8BBN8_9AGAM</name>
<organism evidence="1 2">
    <name type="scientific">Leucogyrophana mollusca</name>
    <dbReference type="NCBI Taxonomy" id="85980"/>
    <lineage>
        <taxon>Eukaryota</taxon>
        <taxon>Fungi</taxon>
        <taxon>Dikarya</taxon>
        <taxon>Basidiomycota</taxon>
        <taxon>Agaricomycotina</taxon>
        <taxon>Agaricomycetes</taxon>
        <taxon>Agaricomycetidae</taxon>
        <taxon>Boletales</taxon>
        <taxon>Boletales incertae sedis</taxon>
        <taxon>Leucogyrophana</taxon>
    </lineage>
</organism>
<accession>A0ACB8BBN8</accession>
<proteinExistence type="predicted"/>
<evidence type="ECO:0000313" key="1">
    <source>
        <dbReference type="EMBL" id="KAH7922576.1"/>
    </source>
</evidence>
<keyword evidence="2" id="KW-1185">Reference proteome</keyword>
<comment type="caution">
    <text evidence="1">The sequence shown here is derived from an EMBL/GenBank/DDBJ whole genome shotgun (WGS) entry which is preliminary data.</text>
</comment>
<dbReference type="Proteomes" id="UP000790709">
    <property type="component" value="Unassembled WGS sequence"/>
</dbReference>
<sequence length="654" mass="73028">MADPEAPPIYSIQPRSQEPDHDPDVLPPHYSVPDQFIIGNKRTNQLVRPEQLKAHLTLLHAFHELRRSVEDGSDARFPEAARVMDPERRWGWFVALAVERFERWCVTIKTTDHERQCLPPIDVVMVWHAYLLNPSWYAEDTVRISKLGALAKYSEYLPTCLANPELLITTDPYFGRVESWERRTSTPYHPFDAAAVLTRKPIECPRCSRTVLAPFIAPDGSGYAQSKFHFECEGCAYDITKEVLGLYKFAKNLVEHRSPDTYLAGTLHTPSKAKDTTRGDVIKKRLLSATPLVRPASAGSPDAWERQIMTGVLYSMERLRAVLATHSRPRLLGKILSAYADDRVFSMDLVGAVLRQGSFIQKMHDLGWTQPGYFDSAEDAVVLQHCVARYHAFLGLMADSPASFFVPTLDIDLAWHTHQLMAKVYQHDCASLVGRYVDHDDKIEEGHLATAFDVTCRVWQDRYGVPYMHCGCPLPGDTIGQKLRRMLSSKPAHDNNFLVPPREALEGTHPSDHNAVFAFHEAARSLRARERRGRKAERRRERDAMRRGERDVAAGRAGVHGQAFLYPVPMYFYYPAGCVAASGGMFMGGPMNVGGVPEGVRQEVQLQLAGAVLRGHVVEAAGVAEVVVVVADVVEVVEAVGADVVEADVEADDG</sequence>
<evidence type="ECO:0000313" key="2">
    <source>
        <dbReference type="Proteomes" id="UP000790709"/>
    </source>
</evidence>